<dbReference type="HOGENOM" id="CLU_027128_7_3_0"/>
<feature type="domain" description="Leucine-binding protein" evidence="4">
    <location>
        <begin position="20"/>
        <end position="377"/>
    </location>
</feature>
<gene>
    <name evidence="5" type="ordered locus">Trad_2357</name>
</gene>
<sequence length="399" mass="43243">MKRAALLLPLLLGAASAQEVVIGWSGAATGPTSDAGRFVFEGVTDYCRYVNDEGLLPDGATLRCLINDDAYDNNNTLRNFEAYLDEGMVAFISYSTGATLQLKVNAVEEEMPVISASYHIGVIDPPDNEYNFLPITTYSEQLLALMEYVADNHEGEDPVRIAILSHPSPFGRDPVTDARAAAELLGVEIIDVQEHGEATDYTAMLQRWSSQGVQYVLAQTVESPVAAMLNAAQALGLFDTMTFMGAHYTGGATLTDLAGDAAEGYIWATSYFVRSDEDAPGMALQREIGERYGRSETTIADVNYTTGLMQVAIYAEAARRVLERGDEVTSATMYEALLAMNDDADGAFDPGFAVGPISFSDTDRVGVDALRLLQVQEGEFVAITEPYNSETFAQVHPRD</sequence>
<protein>
    <submittedName>
        <fullName evidence="5">Leucine-, isoleucine-, valine-, threonine-, and alanine-binding protein</fullName>
    </submittedName>
</protein>
<dbReference type="Proteomes" id="UP000000379">
    <property type="component" value="Chromosome"/>
</dbReference>
<dbReference type="eggNOG" id="COG0683">
    <property type="taxonomic scope" value="Bacteria"/>
</dbReference>
<name>D7CSP6_TRURR</name>
<dbReference type="Pfam" id="PF13458">
    <property type="entry name" value="Peripla_BP_6"/>
    <property type="match status" value="1"/>
</dbReference>
<dbReference type="STRING" id="649638.Trad_2357"/>
<keyword evidence="2 3" id="KW-0732">Signal</keyword>
<reference evidence="6" key="1">
    <citation type="submission" date="2010-05" db="EMBL/GenBank/DDBJ databases">
        <title>The complete genome of Truepera radiovictris DSM 17093.</title>
        <authorList>
            <consortium name="US DOE Joint Genome Institute (JGI-PGF)"/>
            <person name="Lucas S."/>
            <person name="Copeland A."/>
            <person name="Lapidus A."/>
            <person name="Glavina del Rio T."/>
            <person name="Dalin E."/>
            <person name="Tice H."/>
            <person name="Bruce D."/>
            <person name="Goodwin L."/>
            <person name="Pitluck S."/>
            <person name="Kyrpides N."/>
            <person name="Mavromatis K."/>
            <person name="Ovchinnikova G."/>
            <person name="Munk A.C."/>
            <person name="Detter J.C."/>
            <person name="Han C."/>
            <person name="Tapia R."/>
            <person name="Land M."/>
            <person name="Hauser L."/>
            <person name="Markowitz V."/>
            <person name="Cheng J.-F."/>
            <person name="Hugenholtz P."/>
            <person name="Woyke T."/>
            <person name="Wu D."/>
            <person name="Tindall B."/>
            <person name="Pomrenke H.G."/>
            <person name="Brambilla E."/>
            <person name="Klenk H.-P."/>
            <person name="Eisen J.A."/>
        </authorList>
    </citation>
    <scope>NUCLEOTIDE SEQUENCE [LARGE SCALE GENOMIC DNA]</scope>
    <source>
        <strain evidence="6">DSM 17093 / CIP 108686 / LMG 22925 / RQ-24</strain>
    </source>
</reference>
<keyword evidence="6" id="KW-1185">Reference proteome</keyword>
<dbReference type="PANTHER" id="PTHR47235:SF1">
    <property type="entry name" value="BLR6548 PROTEIN"/>
    <property type="match status" value="1"/>
</dbReference>
<evidence type="ECO:0000256" key="3">
    <source>
        <dbReference type="SAM" id="SignalP"/>
    </source>
</evidence>
<feature type="signal peptide" evidence="3">
    <location>
        <begin position="1"/>
        <end position="17"/>
    </location>
</feature>
<dbReference type="InterPro" id="IPR028081">
    <property type="entry name" value="Leu-bd"/>
</dbReference>
<dbReference type="InterPro" id="IPR028082">
    <property type="entry name" value="Peripla_BP_I"/>
</dbReference>
<dbReference type="KEGG" id="tra:Trad_2357"/>
<dbReference type="AlphaFoldDB" id="D7CSP6"/>
<accession>D7CSP6</accession>
<evidence type="ECO:0000256" key="2">
    <source>
        <dbReference type="ARBA" id="ARBA00022729"/>
    </source>
</evidence>
<dbReference type="EMBL" id="CP002049">
    <property type="protein sequence ID" value="ADI15466.1"/>
    <property type="molecule type" value="Genomic_DNA"/>
</dbReference>
<dbReference type="Gene3D" id="3.40.50.2300">
    <property type="match status" value="2"/>
</dbReference>
<comment type="similarity">
    <text evidence="1">Belongs to the leucine-binding protein family.</text>
</comment>
<proteinExistence type="inferred from homology"/>
<dbReference type="SUPFAM" id="SSF53822">
    <property type="entry name" value="Periplasmic binding protein-like I"/>
    <property type="match status" value="1"/>
</dbReference>
<reference evidence="5 6" key="2">
    <citation type="journal article" date="2011" name="Stand. Genomic Sci.">
        <title>Complete genome sequence of Truepera radiovictrix type strain (RQ-24).</title>
        <authorList>
            <person name="Ivanova N."/>
            <person name="Rohde C."/>
            <person name="Munk C."/>
            <person name="Nolan M."/>
            <person name="Lucas S."/>
            <person name="Del Rio T.G."/>
            <person name="Tice H."/>
            <person name="Deshpande S."/>
            <person name="Cheng J.F."/>
            <person name="Tapia R."/>
            <person name="Han C."/>
            <person name="Goodwin L."/>
            <person name="Pitluck S."/>
            <person name="Liolios K."/>
            <person name="Mavromatis K."/>
            <person name="Mikhailova N."/>
            <person name="Pati A."/>
            <person name="Chen A."/>
            <person name="Palaniappan K."/>
            <person name="Land M."/>
            <person name="Hauser L."/>
            <person name="Chang Y.J."/>
            <person name="Jeffries C.D."/>
            <person name="Brambilla E."/>
            <person name="Rohde M."/>
            <person name="Goker M."/>
            <person name="Tindall B.J."/>
            <person name="Woyke T."/>
            <person name="Bristow J."/>
            <person name="Eisen J.A."/>
            <person name="Markowitz V."/>
            <person name="Hugenholtz P."/>
            <person name="Kyrpides N.C."/>
            <person name="Klenk H.P."/>
            <person name="Lapidus A."/>
        </authorList>
    </citation>
    <scope>NUCLEOTIDE SEQUENCE [LARGE SCALE GENOMIC DNA]</scope>
    <source>
        <strain evidence="6">DSM 17093 / CIP 108686 / LMG 22925 / RQ-24</strain>
    </source>
</reference>
<evidence type="ECO:0000256" key="1">
    <source>
        <dbReference type="ARBA" id="ARBA00010062"/>
    </source>
</evidence>
<evidence type="ECO:0000313" key="5">
    <source>
        <dbReference type="EMBL" id="ADI15466.1"/>
    </source>
</evidence>
<organism evidence="5 6">
    <name type="scientific">Truepera radiovictrix (strain DSM 17093 / CIP 108686 / LMG 22925 / RQ-24)</name>
    <dbReference type="NCBI Taxonomy" id="649638"/>
    <lineage>
        <taxon>Bacteria</taxon>
        <taxon>Thermotogati</taxon>
        <taxon>Deinococcota</taxon>
        <taxon>Deinococci</taxon>
        <taxon>Trueperales</taxon>
        <taxon>Trueperaceae</taxon>
        <taxon>Truepera</taxon>
    </lineage>
</organism>
<evidence type="ECO:0000313" key="6">
    <source>
        <dbReference type="Proteomes" id="UP000000379"/>
    </source>
</evidence>
<dbReference type="PANTHER" id="PTHR47235">
    <property type="entry name" value="BLR6548 PROTEIN"/>
    <property type="match status" value="1"/>
</dbReference>
<dbReference type="OrthoDB" id="24024at2"/>
<feature type="chain" id="PRO_5003094525" evidence="3">
    <location>
        <begin position="18"/>
        <end position="399"/>
    </location>
</feature>
<evidence type="ECO:0000259" key="4">
    <source>
        <dbReference type="Pfam" id="PF13458"/>
    </source>
</evidence>
<dbReference type="RefSeq" id="WP_013178829.1">
    <property type="nucleotide sequence ID" value="NC_014221.1"/>
</dbReference>